<keyword evidence="2" id="KW-1185">Reference proteome</keyword>
<dbReference type="Proteomes" id="UP000464314">
    <property type="component" value="Chromosome"/>
</dbReference>
<sequence length="110" mass="12813">MKLNFEKKDVEIQYHVHEFQGYLKTTEDHYHRCTGITGEAIPIDKKDHIHEIVFRSDFVNGHYHEYIGRSSGAIEIGDRHIHYIDSFTNVTSGHQHGFRLITLLHDPSGE</sequence>
<accession>A0A6P1TVS0</accession>
<dbReference type="EMBL" id="CP048000">
    <property type="protein sequence ID" value="QHQ63806.1"/>
    <property type="molecule type" value="Genomic_DNA"/>
</dbReference>
<evidence type="ECO:0000313" key="2">
    <source>
        <dbReference type="Proteomes" id="UP000464314"/>
    </source>
</evidence>
<protein>
    <recommendedName>
        <fullName evidence="3">YmaF family protein</fullName>
    </recommendedName>
</protein>
<reference evidence="1 2" key="1">
    <citation type="submission" date="2020-01" db="EMBL/GenBank/DDBJ databases">
        <title>Genome analysis of Anaerocolumna sp. CBA3638.</title>
        <authorList>
            <person name="Kim J."/>
            <person name="Roh S.W."/>
        </authorList>
    </citation>
    <scope>NUCLEOTIDE SEQUENCE [LARGE SCALE GENOMIC DNA]</scope>
    <source>
        <strain evidence="1 2">CBA3638</strain>
    </source>
</reference>
<dbReference type="InterPro" id="IPR024307">
    <property type="entry name" value="YmaF"/>
</dbReference>
<dbReference type="KEGG" id="anr:Ana3638_17825"/>
<name>A0A6P1TVS0_9FIRM</name>
<evidence type="ECO:0008006" key="3">
    <source>
        <dbReference type="Google" id="ProtNLM"/>
    </source>
</evidence>
<evidence type="ECO:0000313" key="1">
    <source>
        <dbReference type="EMBL" id="QHQ63806.1"/>
    </source>
</evidence>
<proteinExistence type="predicted"/>
<dbReference type="Pfam" id="PF12788">
    <property type="entry name" value="YmaF"/>
    <property type="match status" value="1"/>
</dbReference>
<gene>
    <name evidence="1" type="ORF">Ana3638_17825</name>
</gene>
<organism evidence="1 2">
    <name type="scientific">Anaerocolumna sedimenticola</name>
    <dbReference type="NCBI Taxonomy" id="2696063"/>
    <lineage>
        <taxon>Bacteria</taxon>
        <taxon>Bacillati</taxon>
        <taxon>Bacillota</taxon>
        <taxon>Clostridia</taxon>
        <taxon>Lachnospirales</taxon>
        <taxon>Lachnospiraceae</taxon>
        <taxon>Anaerocolumna</taxon>
    </lineage>
</organism>
<dbReference type="AlphaFoldDB" id="A0A6P1TVS0"/>